<dbReference type="EMBL" id="CATZAZ010000020">
    <property type="protein sequence ID" value="CAJ0808537.1"/>
    <property type="molecule type" value="Genomic_DNA"/>
</dbReference>
<gene>
    <name evidence="1" type="ORF">R77560_04736</name>
</gene>
<organism evidence="1 2">
    <name type="scientific">Ralstonia thomasii</name>
    <dbReference type="NCBI Taxonomy" id="3058596"/>
    <lineage>
        <taxon>Bacteria</taxon>
        <taxon>Pseudomonadati</taxon>
        <taxon>Pseudomonadota</taxon>
        <taxon>Betaproteobacteria</taxon>
        <taxon>Burkholderiales</taxon>
        <taxon>Burkholderiaceae</taxon>
        <taxon>Ralstonia</taxon>
    </lineage>
</organism>
<dbReference type="RefSeq" id="WP_316685555.1">
    <property type="nucleotide sequence ID" value="NZ_CATZAZ010000020.1"/>
</dbReference>
<dbReference type="Proteomes" id="UP001189756">
    <property type="component" value="Unassembled WGS sequence"/>
</dbReference>
<evidence type="ECO:0000313" key="1">
    <source>
        <dbReference type="EMBL" id="CAJ0808537.1"/>
    </source>
</evidence>
<evidence type="ECO:0000313" key="2">
    <source>
        <dbReference type="Proteomes" id="UP001189756"/>
    </source>
</evidence>
<reference evidence="1" key="1">
    <citation type="submission" date="2023-07" db="EMBL/GenBank/DDBJ databases">
        <authorList>
            <person name="Peeters C."/>
        </authorList>
    </citation>
    <scope>NUCLEOTIDE SEQUENCE</scope>
    <source>
        <strain evidence="1">R-77560</strain>
    </source>
</reference>
<dbReference type="AlphaFoldDB" id="A0AAD2F3P6"/>
<proteinExistence type="predicted"/>
<protein>
    <submittedName>
        <fullName evidence="1">Uncharacterized protein</fullName>
    </submittedName>
</protein>
<comment type="caution">
    <text evidence="1">The sequence shown here is derived from an EMBL/GenBank/DDBJ whole genome shotgun (WGS) entry which is preliminary data.</text>
</comment>
<accession>A0AAD2F3P6</accession>
<sequence length="93" mass="10209">MSISSSKASPSLAMPTAMLTELKHQVKVALGRLEERIEPQVITWNGQTLVLRGADSKRADAALRRPGCLGVYSDDATFDELLTDLLYVMESRS</sequence>
<name>A0AAD2F3P6_9RALS</name>